<sequence length="161" mass="18511">MRKVPPPICLYVTSNDDFEEVQTFVDDASFYYGVQMVHRSGSMRRVLTEFILNKPELKACLMGVRNGDPGSERLDIFTPTDSDWPQLMRVCPILKWSYSQVWKFLLDHEVPYCSLYDEGYTSLGSRSTTMKNPLLKHPNNPLCYLPAYTLADDSTERQGRG</sequence>
<keyword evidence="8" id="KW-0274">FAD</keyword>
<evidence type="ECO:0000256" key="8">
    <source>
        <dbReference type="ARBA" id="ARBA00022827"/>
    </source>
</evidence>
<organism evidence="14 15">
    <name type="scientific">Trichogramma brassicae</name>
    <dbReference type="NCBI Taxonomy" id="86971"/>
    <lineage>
        <taxon>Eukaryota</taxon>
        <taxon>Metazoa</taxon>
        <taxon>Ecdysozoa</taxon>
        <taxon>Arthropoda</taxon>
        <taxon>Hexapoda</taxon>
        <taxon>Insecta</taxon>
        <taxon>Pterygota</taxon>
        <taxon>Neoptera</taxon>
        <taxon>Endopterygota</taxon>
        <taxon>Hymenoptera</taxon>
        <taxon>Apocrita</taxon>
        <taxon>Proctotrupomorpha</taxon>
        <taxon>Chalcidoidea</taxon>
        <taxon>Trichogrammatidae</taxon>
        <taxon>Trichogramma</taxon>
    </lineage>
</organism>
<evidence type="ECO:0000259" key="13">
    <source>
        <dbReference type="Pfam" id="PF01507"/>
    </source>
</evidence>
<keyword evidence="7" id="KW-0547">Nucleotide-binding</keyword>
<keyword evidence="4" id="KW-0288">FMN</keyword>
<evidence type="ECO:0000256" key="7">
    <source>
        <dbReference type="ARBA" id="ARBA00022741"/>
    </source>
</evidence>
<evidence type="ECO:0000256" key="11">
    <source>
        <dbReference type="ARBA" id="ARBA00031871"/>
    </source>
</evidence>
<proteinExistence type="predicted"/>
<evidence type="ECO:0000256" key="10">
    <source>
        <dbReference type="ARBA" id="ARBA00031145"/>
    </source>
</evidence>
<evidence type="ECO:0000256" key="3">
    <source>
        <dbReference type="ARBA" id="ARBA00022630"/>
    </source>
</evidence>
<keyword evidence="6" id="KW-0548">Nucleotidyltransferase</keyword>
<evidence type="ECO:0000256" key="2">
    <source>
        <dbReference type="ARBA" id="ARBA00012393"/>
    </source>
</evidence>
<feature type="domain" description="Phosphoadenosine phosphosulphate reductase" evidence="13">
    <location>
        <begin position="51"/>
        <end position="129"/>
    </location>
</feature>
<keyword evidence="15" id="KW-1185">Reference proteome</keyword>
<dbReference type="AlphaFoldDB" id="A0A6H5I729"/>
<dbReference type="EMBL" id="CADCXV010000695">
    <property type="protein sequence ID" value="CAB0032993.1"/>
    <property type="molecule type" value="Genomic_DNA"/>
</dbReference>
<dbReference type="GO" id="GO:0006747">
    <property type="term" value="P:FAD biosynthetic process"/>
    <property type="evidence" value="ECO:0007669"/>
    <property type="project" value="TreeGrafter"/>
</dbReference>
<protein>
    <recommendedName>
        <fullName evidence="2">FAD synthase</fullName>
        <ecNumber evidence="2">2.7.7.2</ecNumber>
    </recommendedName>
    <alternativeName>
        <fullName evidence="10">FAD pyrophosphorylase</fullName>
    </alternativeName>
    <alternativeName>
        <fullName evidence="11">FMN adenylyltransferase</fullName>
    </alternativeName>
</protein>
<evidence type="ECO:0000256" key="9">
    <source>
        <dbReference type="ARBA" id="ARBA00022840"/>
    </source>
</evidence>
<comment type="pathway">
    <text evidence="1">Cofactor biosynthesis; FAD biosynthesis; FAD from FMN: step 1/1.</text>
</comment>
<evidence type="ECO:0000256" key="1">
    <source>
        <dbReference type="ARBA" id="ARBA00004726"/>
    </source>
</evidence>
<evidence type="ECO:0000256" key="6">
    <source>
        <dbReference type="ARBA" id="ARBA00022695"/>
    </source>
</evidence>
<evidence type="ECO:0000313" key="14">
    <source>
        <dbReference type="EMBL" id="CAB0032993.1"/>
    </source>
</evidence>
<dbReference type="SUPFAM" id="SSF52402">
    <property type="entry name" value="Adenine nucleotide alpha hydrolases-like"/>
    <property type="match status" value="1"/>
</dbReference>
<dbReference type="EC" id="2.7.7.2" evidence="2"/>
<name>A0A6H5I729_9HYME</name>
<keyword evidence="3" id="KW-0285">Flavoprotein</keyword>
<keyword evidence="9" id="KW-0067">ATP-binding</keyword>
<evidence type="ECO:0000256" key="4">
    <source>
        <dbReference type="ARBA" id="ARBA00022643"/>
    </source>
</evidence>
<dbReference type="Pfam" id="PF01507">
    <property type="entry name" value="PAPS_reduct"/>
    <property type="match status" value="1"/>
</dbReference>
<dbReference type="Proteomes" id="UP000479190">
    <property type="component" value="Unassembled WGS sequence"/>
</dbReference>
<accession>A0A6H5I729</accession>
<gene>
    <name evidence="14" type="ORF">TBRA_LOCUS4916</name>
</gene>
<dbReference type="PANTHER" id="PTHR23293">
    <property type="entry name" value="FAD SYNTHETASE-RELATED FMN ADENYLYLTRANSFERASE"/>
    <property type="match status" value="1"/>
</dbReference>
<dbReference type="OrthoDB" id="270728at2759"/>
<evidence type="ECO:0000256" key="12">
    <source>
        <dbReference type="ARBA" id="ARBA00049494"/>
    </source>
</evidence>
<evidence type="ECO:0000256" key="5">
    <source>
        <dbReference type="ARBA" id="ARBA00022679"/>
    </source>
</evidence>
<evidence type="ECO:0000313" key="15">
    <source>
        <dbReference type="Proteomes" id="UP000479190"/>
    </source>
</evidence>
<dbReference type="Gene3D" id="3.40.50.620">
    <property type="entry name" value="HUPs"/>
    <property type="match status" value="1"/>
</dbReference>
<dbReference type="InterPro" id="IPR002500">
    <property type="entry name" value="PAPS_reduct_dom"/>
</dbReference>
<dbReference type="GO" id="GO:0005524">
    <property type="term" value="F:ATP binding"/>
    <property type="evidence" value="ECO:0007669"/>
    <property type="project" value="UniProtKB-KW"/>
</dbReference>
<dbReference type="InterPro" id="IPR014729">
    <property type="entry name" value="Rossmann-like_a/b/a_fold"/>
</dbReference>
<dbReference type="GO" id="GO:0003919">
    <property type="term" value="F:FMN adenylyltransferase activity"/>
    <property type="evidence" value="ECO:0007669"/>
    <property type="project" value="UniProtKB-EC"/>
</dbReference>
<keyword evidence="5" id="KW-0808">Transferase</keyword>
<reference evidence="14 15" key="1">
    <citation type="submission" date="2020-02" db="EMBL/GenBank/DDBJ databases">
        <authorList>
            <person name="Ferguson B K."/>
        </authorList>
    </citation>
    <scope>NUCLEOTIDE SEQUENCE [LARGE SCALE GENOMIC DNA]</scope>
</reference>
<dbReference type="PANTHER" id="PTHR23293:SF9">
    <property type="entry name" value="FAD SYNTHASE"/>
    <property type="match status" value="1"/>
</dbReference>
<comment type="catalytic activity">
    <reaction evidence="12">
        <text>FMN + ATP + H(+) = FAD + diphosphate</text>
        <dbReference type="Rhea" id="RHEA:17237"/>
        <dbReference type="ChEBI" id="CHEBI:15378"/>
        <dbReference type="ChEBI" id="CHEBI:30616"/>
        <dbReference type="ChEBI" id="CHEBI:33019"/>
        <dbReference type="ChEBI" id="CHEBI:57692"/>
        <dbReference type="ChEBI" id="CHEBI:58210"/>
        <dbReference type="EC" id="2.7.7.2"/>
    </reaction>
</comment>